<evidence type="ECO:0000256" key="3">
    <source>
        <dbReference type="ARBA" id="ARBA00022679"/>
    </source>
</evidence>
<dbReference type="GO" id="GO:0003677">
    <property type="term" value="F:DNA binding"/>
    <property type="evidence" value="ECO:0007669"/>
    <property type="project" value="UniProtKB-KW"/>
</dbReference>
<keyword evidence="8" id="KW-0378">Hydrolase</keyword>
<sequence>MTTLMLIDGNSLTYRAFFALPTDMATASGQVTNAVFGFTSMLVNLLRDQKPDHLAVVFDRSEPTFRHEALSTYKGNRDATPDLLRQQMGIVREVVEVLHVPVLDLVGFEADDIIATLATAAEARGDNVIIVTGDRDSYQLVHDPHIKVLYNKRGVSDYALYDEAGIFERTGVKPTDYVHYAALRGDPSDNLPGVPGVGEKTAAKLINQYGGIDGIYEHLDELTPKLRQNLAENEDKARMNIELMKLRHDAPVTADPDDLQIGDFDLAEVRQLFDFLEFRQLFDRLVDVLGVASDATEAGGARVLEAERTDVINQKELVALFDALASSTEPLAAAGGWLGDEGRSSFEGVALVRDASSGDVVWIPAEALKDSNVSAAASALFSEGGRPLVAHDAKALMRGLNDCGIDLRSLSLDTMIAAYLLDPAETKYSLEPLLDRYADARLPEDDDQGEGQLDFGGADVSVVAQRSARRALGVDALVVPVRESLQSRGLLDLNADIEVPLVRVLAQMEILGVGVDEGELRRLRDSLVERCDELRALIWTDAGEEFNVNSTIKLREILFEKLELTPQKKTKTGFSTDAATLEKLLGEHPIIEHLLAYREVEKLRSTYGEGLLAEIAPDGRIHATFNQTVARTGRLSSDAPNLHNIPVRSELGREFRKAFVPAKGYTLLIADYNQIELRCIAHLAEDPGLIGAFESGEDIHNATAARVFDVDPDSVTIEQRSKAKMVSYGLAYGMEAFGLAQRLSVPIGEAQQILDAYFVAFPAVHDYMDKTIAEARERGYTETLFGRRRQIPELASDNFRIRQAGERQAMNAGIQGLAADIFKVALIRLDQALNAAGSTSRLILQVHDEVICEVPPADLDAVTAIVLEAMSGAFDLRVPLEVHLSHGDSWAAAKG</sequence>
<dbReference type="GO" id="GO:0003887">
    <property type="term" value="F:DNA-directed DNA polymerase activity"/>
    <property type="evidence" value="ECO:0007669"/>
    <property type="project" value="UniProtKB-KW"/>
</dbReference>
<dbReference type="Gene3D" id="1.20.1060.10">
    <property type="entry name" value="Taq DNA Polymerase, Chain T, domain 4"/>
    <property type="match status" value="1"/>
</dbReference>
<comment type="similarity">
    <text evidence="1">Belongs to the DNA polymerase type-A family.</text>
</comment>
<dbReference type="SMART" id="SM00475">
    <property type="entry name" value="53EXOc"/>
    <property type="match status" value="1"/>
</dbReference>
<keyword evidence="10" id="KW-0239">DNA-directed DNA polymerase</keyword>
<evidence type="ECO:0000256" key="5">
    <source>
        <dbReference type="ARBA" id="ARBA00022705"/>
    </source>
</evidence>
<dbReference type="EMBL" id="CAEZXY010000009">
    <property type="protein sequence ID" value="CAB4698411.1"/>
    <property type="molecule type" value="Genomic_DNA"/>
</dbReference>
<dbReference type="SUPFAM" id="SSF53098">
    <property type="entry name" value="Ribonuclease H-like"/>
    <property type="match status" value="1"/>
</dbReference>
<evidence type="ECO:0000256" key="4">
    <source>
        <dbReference type="ARBA" id="ARBA00022695"/>
    </source>
</evidence>
<dbReference type="EMBL" id="CAFAAD010000203">
    <property type="protein sequence ID" value="CAB4806317.1"/>
    <property type="molecule type" value="Genomic_DNA"/>
</dbReference>
<dbReference type="SUPFAM" id="SSF47807">
    <property type="entry name" value="5' to 3' exonuclease, C-terminal subdomain"/>
    <property type="match status" value="1"/>
</dbReference>
<dbReference type="FunFam" id="1.20.1060.10:FF:000001">
    <property type="entry name" value="DNA polymerase I"/>
    <property type="match status" value="1"/>
</dbReference>
<dbReference type="NCBIfam" id="NF004397">
    <property type="entry name" value="PRK05755.1"/>
    <property type="match status" value="1"/>
</dbReference>
<proteinExistence type="inferred from homology"/>
<dbReference type="EMBL" id="CAEZVC010000059">
    <property type="protein sequence ID" value="CAB4624111.1"/>
    <property type="molecule type" value="Genomic_DNA"/>
</dbReference>
<evidence type="ECO:0000256" key="12">
    <source>
        <dbReference type="ARBA" id="ARBA00023204"/>
    </source>
</evidence>
<dbReference type="PANTHER" id="PTHR10133">
    <property type="entry name" value="DNA POLYMERASE I"/>
    <property type="match status" value="1"/>
</dbReference>
<dbReference type="SUPFAM" id="SSF88723">
    <property type="entry name" value="PIN domain-like"/>
    <property type="match status" value="1"/>
</dbReference>
<dbReference type="EMBL" id="CAFAAM010000017">
    <property type="protein sequence ID" value="CAB4794679.1"/>
    <property type="molecule type" value="Genomic_DNA"/>
</dbReference>
<dbReference type="CDD" id="cd09898">
    <property type="entry name" value="H3TH_53EXO"/>
    <property type="match status" value="1"/>
</dbReference>
<dbReference type="InterPro" id="IPR018320">
    <property type="entry name" value="DNA_polymerase_1"/>
</dbReference>
<evidence type="ECO:0000313" key="20">
    <source>
        <dbReference type="EMBL" id="CAB4698411.1"/>
    </source>
</evidence>
<evidence type="ECO:0000259" key="15">
    <source>
        <dbReference type="SMART" id="SM00482"/>
    </source>
</evidence>
<keyword evidence="7" id="KW-0227">DNA damage</keyword>
<dbReference type="InterPro" id="IPR002421">
    <property type="entry name" value="5-3_exonuclease"/>
</dbReference>
<dbReference type="InterPro" id="IPR020046">
    <property type="entry name" value="5-3_exonucl_a-hlix_arch_N"/>
</dbReference>
<dbReference type="SMART" id="SM00279">
    <property type="entry name" value="HhH2"/>
    <property type="match status" value="1"/>
</dbReference>
<dbReference type="Pfam" id="PF01367">
    <property type="entry name" value="5_3_exonuc"/>
    <property type="match status" value="1"/>
</dbReference>
<keyword evidence="6" id="KW-0540">Nuclease</keyword>
<dbReference type="FunFam" id="3.40.50.1010:FF:000001">
    <property type="entry name" value="DNA polymerase I"/>
    <property type="match status" value="1"/>
</dbReference>
<dbReference type="NCBIfam" id="TIGR00593">
    <property type="entry name" value="pola"/>
    <property type="match status" value="1"/>
</dbReference>
<keyword evidence="11" id="KW-0238">DNA-binding</keyword>
<dbReference type="InterPro" id="IPR012337">
    <property type="entry name" value="RNaseH-like_sf"/>
</dbReference>
<dbReference type="Gene3D" id="3.30.420.10">
    <property type="entry name" value="Ribonuclease H-like superfamily/Ribonuclease H"/>
    <property type="match status" value="1"/>
</dbReference>
<dbReference type="InterPro" id="IPR020045">
    <property type="entry name" value="DNA_polI_H3TH"/>
</dbReference>
<dbReference type="InterPro" id="IPR036279">
    <property type="entry name" value="5-3_exonuclease_C_sf"/>
</dbReference>
<dbReference type="InterPro" id="IPR043502">
    <property type="entry name" value="DNA/RNA_pol_sf"/>
</dbReference>
<dbReference type="Gene3D" id="3.40.50.1010">
    <property type="entry name" value="5'-nuclease"/>
    <property type="match status" value="1"/>
</dbReference>
<dbReference type="FunFam" id="1.10.150.20:FF:000003">
    <property type="entry name" value="DNA polymerase I"/>
    <property type="match status" value="1"/>
</dbReference>
<evidence type="ECO:0000313" key="21">
    <source>
        <dbReference type="EMBL" id="CAB4794679.1"/>
    </source>
</evidence>
<dbReference type="GO" id="GO:0006302">
    <property type="term" value="P:double-strand break repair"/>
    <property type="evidence" value="ECO:0007669"/>
    <property type="project" value="TreeGrafter"/>
</dbReference>
<dbReference type="EMBL" id="CAEUNJ010000066">
    <property type="protein sequence ID" value="CAB4372317.1"/>
    <property type="molecule type" value="Genomic_DNA"/>
</dbReference>
<dbReference type="Gene3D" id="1.10.150.20">
    <property type="entry name" value="5' to 3' exonuclease, C-terminal subdomain"/>
    <property type="match status" value="2"/>
</dbReference>
<dbReference type="InterPro" id="IPR029060">
    <property type="entry name" value="PIN-like_dom_sf"/>
</dbReference>
<comment type="catalytic activity">
    <reaction evidence="13">
        <text>DNA(n) + a 2'-deoxyribonucleoside 5'-triphosphate = DNA(n+1) + diphosphate</text>
        <dbReference type="Rhea" id="RHEA:22508"/>
        <dbReference type="Rhea" id="RHEA-COMP:17339"/>
        <dbReference type="Rhea" id="RHEA-COMP:17340"/>
        <dbReference type="ChEBI" id="CHEBI:33019"/>
        <dbReference type="ChEBI" id="CHEBI:61560"/>
        <dbReference type="ChEBI" id="CHEBI:173112"/>
        <dbReference type="EC" id="2.7.7.7"/>
    </reaction>
</comment>
<dbReference type="InterPro" id="IPR001098">
    <property type="entry name" value="DNA-dir_DNA_pol_A_palm_dom"/>
</dbReference>
<dbReference type="GO" id="GO:0006261">
    <property type="term" value="P:DNA-templated DNA replication"/>
    <property type="evidence" value="ECO:0007669"/>
    <property type="project" value="InterPro"/>
</dbReference>
<gene>
    <name evidence="18" type="ORF">UFOPK1762_00322</name>
    <name evidence="19" type="ORF">UFOPK1906_01034</name>
    <name evidence="20" type="ORF">UFOPK2624_00391</name>
    <name evidence="22" type="ORF">UFOPK2969_01752</name>
    <name evidence="21" type="ORF">UFOPK3010_00224</name>
    <name evidence="16" type="ORF">UFOPK3331_00125</name>
    <name evidence="17" type="ORF">UFOPK4201_01405</name>
</gene>
<evidence type="ECO:0000256" key="7">
    <source>
        <dbReference type="ARBA" id="ARBA00022763"/>
    </source>
</evidence>
<evidence type="ECO:0000256" key="11">
    <source>
        <dbReference type="ARBA" id="ARBA00023125"/>
    </source>
</evidence>
<keyword evidence="5" id="KW-0235">DNA replication</keyword>
<evidence type="ECO:0000256" key="6">
    <source>
        <dbReference type="ARBA" id="ARBA00022722"/>
    </source>
</evidence>
<keyword evidence="9" id="KW-0269">Exonuclease</keyword>
<feature type="domain" description="5'-3' exonuclease" evidence="14">
    <location>
        <begin position="1"/>
        <end position="262"/>
    </location>
</feature>
<evidence type="ECO:0000256" key="9">
    <source>
        <dbReference type="ARBA" id="ARBA00022839"/>
    </source>
</evidence>
<name>A0A6J5YR91_9ZZZZ</name>
<dbReference type="InterPro" id="IPR036397">
    <property type="entry name" value="RNaseH_sf"/>
</dbReference>
<dbReference type="FunFam" id="1.10.150.20:FF:000002">
    <property type="entry name" value="DNA polymerase I"/>
    <property type="match status" value="1"/>
</dbReference>
<dbReference type="Pfam" id="PF00476">
    <property type="entry name" value="DNA_pol_A"/>
    <property type="match status" value="1"/>
</dbReference>
<dbReference type="SUPFAM" id="SSF56672">
    <property type="entry name" value="DNA/RNA polymerases"/>
    <property type="match status" value="1"/>
</dbReference>
<evidence type="ECO:0000256" key="2">
    <source>
        <dbReference type="ARBA" id="ARBA00012417"/>
    </source>
</evidence>
<evidence type="ECO:0000313" key="19">
    <source>
        <dbReference type="EMBL" id="CAB4624111.1"/>
    </source>
</evidence>
<dbReference type="InterPro" id="IPR008918">
    <property type="entry name" value="HhH2"/>
</dbReference>
<dbReference type="PRINTS" id="PR00868">
    <property type="entry name" value="DNAPOLI"/>
</dbReference>
<evidence type="ECO:0000313" key="17">
    <source>
        <dbReference type="EMBL" id="CAB4372317.1"/>
    </source>
</evidence>
<evidence type="ECO:0000256" key="1">
    <source>
        <dbReference type="ARBA" id="ARBA00007705"/>
    </source>
</evidence>
<evidence type="ECO:0000256" key="13">
    <source>
        <dbReference type="ARBA" id="ARBA00049244"/>
    </source>
</evidence>
<dbReference type="Gene3D" id="3.30.70.370">
    <property type="match status" value="1"/>
</dbReference>
<keyword evidence="3" id="KW-0808">Transferase</keyword>
<protein>
    <recommendedName>
        <fullName evidence="2">DNA-directed DNA polymerase</fullName>
        <ecNumber evidence="2">2.7.7.7</ecNumber>
    </recommendedName>
</protein>
<keyword evidence="4" id="KW-0548">Nucleotidyltransferase</keyword>
<evidence type="ECO:0000259" key="14">
    <source>
        <dbReference type="SMART" id="SM00475"/>
    </source>
</evidence>
<dbReference type="EMBL" id="CAEZTY010000006">
    <property type="protein sequence ID" value="CAB4577777.1"/>
    <property type="molecule type" value="Genomic_DNA"/>
</dbReference>
<keyword evidence="12" id="KW-0234">DNA repair</keyword>
<evidence type="ECO:0000313" key="22">
    <source>
        <dbReference type="EMBL" id="CAB4806317.1"/>
    </source>
</evidence>
<dbReference type="EC" id="2.7.7.7" evidence="2"/>
<dbReference type="AlphaFoldDB" id="A0A6J5YR91"/>
<dbReference type="EMBL" id="CAESAL010000002">
    <property type="protein sequence ID" value="CAB4330393.1"/>
    <property type="molecule type" value="Genomic_DNA"/>
</dbReference>
<dbReference type="CDD" id="cd09859">
    <property type="entry name" value="PIN_53EXO"/>
    <property type="match status" value="1"/>
</dbReference>
<dbReference type="CDD" id="cd06140">
    <property type="entry name" value="DNA_polA_I_Bacillus_like_exo"/>
    <property type="match status" value="1"/>
</dbReference>
<dbReference type="Pfam" id="PF02739">
    <property type="entry name" value="5_3_exonuc_N"/>
    <property type="match status" value="1"/>
</dbReference>
<evidence type="ECO:0000256" key="8">
    <source>
        <dbReference type="ARBA" id="ARBA00022801"/>
    </source>
</evidence>
<dbReference type="PANTHER" id="PTHR10133:SF27">
    <property type="entry name" value="DNA POLYMERASE NU"/>
    <property type="match status" value="1"/>
</dbReference>
<dbReference type="GO" id="GO:0008409">
    <property type="term" value="F:5'-3' exonuclease activity"/>
    <property type="evidence" value="ECO:0007669"/>
    <property type="project" value="InterPro"/>
</dbReference>
<evidence type="ECO:0000313" key="16">
    <source>
        <dbReference type="EMBL" id="CAB4330393.1"/>
    </source>
</evidence>
<dbReference type="CDD" id="cd08637">
    <property type="entry name" value="DNA_pol_A_pol_I_C"/>
    <property type="match status" value="1"/>
</dbReference>
<dbReference type="SMART" id="SM00482">
    <property type="entry name" value="POLAc"/>
    <property type="match status" value="1"/>
</dbReference>
<dbReference type="InterPro" id="IPR002298">
    <property type="entry name" value="DNA_polymerase_A"/>
</dbReference>
<accession>A0A6J5YR91</accession>
<reference evidence="16" key="1">
    <citation type="submission" date="2020-05" db="EMBL/GenBank/DDBJ databases">
        <authorList>
            <person name="Chiriac C."/>
            <person name="Salcher M."/>
            <person name="Ghai R."/>
            <person name="Kavagutti S V."/>
        </authorList>
    </citation>
    <scope>NUCLEOTIDE SEQUENCE</scope>
</reference>
<feature type="domain" description="DNA-directed DNA polymerase family A palm" evidence="15">
    <location>
        <begin position="652"/>
        <end position="858"/>
    </location>
</feature>
<organism evidence="16">
    <name type="scientific">freshwater metagenome</name>
    <dbReference type="NCBI Taxonomy" id="449393"/>
    <lineage>
        <taxon>unclassified sequences</taxon>
        <taxon>metagenomes</taxon>
        <taxon>ecological metagenomes</taxon>
    </lineage>
</organism>
<evidence type="ECO:0000313" key="18">
    <source>
        <dbReference type="EMBL" id="CAB4577777.1"/>
    </source>
</evidence>
<evidence type="ECO:0000256" key="10">
    <source>
        <dbReference type="ARBA" id="ARBA00022932"/>
    </source>
</evidence>